<feature type="compositionally biased region" description="Polar residues" evidence="1">
    <location>
        <begin position="1"/>
        <end position="12"/>
    </location>
</feature>
<keyword evidence="3" id="KW-1185">Reference proteome</keyword>
<name>A0AA39XV31_9PEZI</name>
<reference evidence="2" key="1">
    <citation type="submission" date="2023-06" db="EMBL/GenBank/DDBJ databases">
        <title>Genome-scale phylogeny and comparative genomics of the fungal order Sordariales.</title>
        <authorList>
            <consortium name="Lawrence Berkeley National Laboratory"/>
            <person name="Hensen N."/>
            <person name="Bonometti L."/>
            <person name="Westerberg I."/>
            <person name="Brannstrom I.O."/>
            <person name="Guillou S."/>
            <person name="Cros-Aarteil S."/>
            <person name="Calhoun S."/>
            <person name="Haridas S."/>
            <person name="Kuo A."/>
            <person name="Mondo S."/>
            <person name="Pangilinan J."/>
            <person name="Riley R."/>
            <person name="Labutti K."/>
            <person name="Andreopoulos B."/>
            <person name="Lipzen A."/>
            <person name="Chen C."/>
            <person name="Yanf M."/>
            <person name="Daum C."/>
            <person name="Ng V."/>
            <person name="Clum A."/>
            <person name="Steindorff A."/>
            <person name="Ohm R."/>
            <person name="Martin F."/>
            <person name="Silar P."/>
            <person name="Natvig D."/>
            <person name="Lalanne C."/>
            <person name="Gautier V."/>
            <person name="Ament-Velasquez S.L."/>
            <person name="Kruys A."/>
            <person name="Hutchinson M.I."/>
            <person name="Powell A.J."/>
            <person name="Barry K."/>
            <person name="Miller A.N."/>
            <person name="Grigoriev I.V."/>
            <person name="Debuchy R."/>
            <person name="Gladieux P."/>
            <person name="Thoren M.H."/>
            <person name="Johannesson H."/>
        </authorList>
    </citation>
    <scope>NUCLEOTIDE SEQUENCE</scope>
    <source>
        <strain evidence="2">SMH2532-1</strain>
    </source>
</reference>
<dbReference type="Proteomes" id="UP001174936">
    <property type="component" value="Unassembled WGS sequence"/>
</dbReference>
<evidence type="ECO:0000313" key="3">
    <source>
        <dbReference type="Proteomes" id="UP001174936"/>
    </source>
</evidence>
<evidence type="ECO:0000313" key="2">
    <source>
        <dbReference type="EMBL" id="KAK0640771.1"/>
    </source>
</evidence>
<dbReference type="EMBL" id="JAULSV010000006">
    <property type="protein sequence ID" value="KAK0640771.1"/>
    <property type="molecule type" value="Genomic_DNA"/>
</dbReference>
<feature type="region of interest" description="Disordered" evidence="1">
    <location>
        <begin position="1"/>
        <end position="20"/>
    </location>
</feature>
<accession>A0AA39XV31</accession>
<protein>
    <submittedName>
        <fullName evidence="2">Uncharacterized protein</fullName>
    </submittedName>
</protein>
<proteinExistence type="predicted"/>
<evidence type="ECO:0000256" key="1">
    <source>
        <dbReference type="SAM" id="MobiDB-lite"/>
    </source>
</evidence>
<sequence length="739" mass="82635">MPSSSATTTPNTMEARPHFDPSAMHYDDDAEWTSKLSGIDFGKAGASFFEVQCSANICFAAWLVTRLPGIVREGRGEGAKPPTLVYILPNQISIDVLEMDVQGFDAGLRVLTPAKLVKLLDDKRLDLRDSVVVLDTDRGRYPTNILTAATAVAQAWKDAADNKQPFNGTMISISQHSVNLLWSLTALKTHFNTGVVAIAFPRSAKVSSGINKLSVPDVASSRSLESGLARTVVELVYLEKYRKTALQKHTVVVVVLPERRIYETLDELKCSKAAARGVWADHEEQVVEDWVKGEQFFVLTPLTFSTQWKALQDTVKRLGDGKWLKVAVFVTPDMRFLPPIWNCELIYLTTRREVVRWQPGVGTFTREVRACPLVEGGWMSTLCQPHDRKRSHINVLYGDEELQKGLDSPLEGREEFLAETLLTHVDLFEDRLASPRLVKWPDDRYACMELLRRLHQLRLISVNPKIWTDLRTCSTGWRITVDWLGKRIPRGVTHTLLSGEARSVPEVLLLGAAMERSCVQQFLLGFIALRRVGVSNVFRPATGVPTFQDCLPYRWHGAGLENRGQIMLALSMFAKVSDEGGTEALGNINVSAIGYEALTIEYERLCGDVCADFDNIHSIPLDEPARHDIEVAIVTAWVHNLVVLPLSTEAEQLTEFQDITTSVTFRHSGGWGMDLRPRPGIGFAIHFGLRVLPNRELVADEMMLVSNKAVRQVLREMFPDEENGNYAPLLATQYPAAYT</sequence>
<dbReference type="AlphaFoldDB" id="A0AA39XV31"/>
<organism evidence="2 3">
    <name type="scientific">Cercophora newfieldiana</name>
    <dbReference type="NCBI Taxonomy" id="92897"/>
    <lineage>
        <taxon>Eukaryota</taxon>
        <taxon>Fungi</taxon>
        <taxon>Dikarya</taxon>
        <taxon>Ascomycota</taxon>
        <taxon>Pezizomycotina</taxon>
        <taxon>Sordariomycetes</taxon>
        <taxon>Sordariomycetidae</taxon>
        <taxon>Sordariales</taxon>
        <taxon>Lasiosphaeriaceae</taxon>
        <taxon>Cercophora</taxon>
    </lineage>
</organism>
<comment type="caution">
    <text evidence="2">The sequence shown here is derived from an EMBL/GenBank/DDBJ whole genome shotgun (WGS) entry which is preliminary data.</text>
</comment>
<gene>
    <name evidence="2" type="ORF">B0T16DRAFT_418435</name>
</gene>